<evidence type="ECO:0000256" key="1">
    <source>
        <dbReference type="SAM" id="SignalP"/>
    </source>
</evidence>
<evidence type="ECO:0000313" key="2">
    <source>
        <dbReference type="EMBL" id="KAK5832662.1"/>
    </source>
</evidence>
<proteinExistence type="predicted"/>
<organism evidence="2 3">
    <name type="scientific">Gossypium arboreum</name>
    <name type="common">Tree cotton</name>
    <name type="synonym">Gossypium nanking</name>
    <dbReference type="NCBI Taxonomy" id="29729"/>
    <lineage>
        <taxon>Eukaryota</taxon>
        <taxon>Viridiplantae</taxon>
        <taxon>Streptophyta</taxon>
        <taxon>Embryophyta</taxon>
        <taxon>Tracheophyta</taxon>
        <taxon>Spermatophyta</taxon>
        <taxon>Magnoliopsida</taxon>
        <taxon>eudicotyledons</taxon>
        <taxon>Gunneridae</taxon>
        <taxon>Pentapetalae</taxon>
        <taxon>rosids</taxon>
        <taxon>malvids</taxon>
        <taxon>Malvales</taxon>
        <taxon>Malvaceae</taxon>
        <taxon>Malvoideae</taxon>
        <taxon>Gossypium</taxon>
    </lineage>
</organism>
<accession>A0ABR0Q0D7</accession>
<evidence type="ECO:0000313" key="3">
    <source>
        <dbReference type="Proteomes" id="UP001358586"/>
    </source>
</evidence>
<dbReference type="EMBL" id="JARKNE010000005">
    <property type="protein sequence ID" value="KAK5832662.1"/>
    <property type="molecule type" value="Genomic_DNA"/>
</dbReference>
<reference evidence="2 3" key="1">
    <citation type="submission" date="2023-03" db="EMBL/GenBank/DDBJ databases">
        <title>WGS of Gossypium arboreum.</title>
        <authorList>
            <person name="Yu D."/>
        </authorList>
    </citation>
    <scope>NUCLEOTIDE SEQUENCE [LARGE SCALE GENOMIC DNA]</scope>
    <source>
        <tissue evidence="2">Leaf</tissue>
    </source>
</reference>
<dbReference type="Proteomes" id="UP001358586">
    <property type="component" value="Chromosome 5"/>
</dbReference>
<sequence>MLSFDVVFVLVAGAMQRVAGVTVRGVVAEVACVVVCKAATGWPVIRDYSLYGPSMVHLVDKEWPIGDQKRVVSLQVPQSTRVGEHA</sequence>
<evidence type="ECO:0008006" key="4">
    <source>
        <dbReference type="Google" id="ProtNLM"/>
    </source>
</evidence>
<keyword evidence="1" id="KW-0732">Signal</keyword>
<name>A0ABR0Q0D7_GOSAR</name>
<gene>
    <name evidence="2" type="ORF">PVK06_016465</name>
</gene>
<keyword evidence="3" id="KW-1185">Reference proteome</keyword>
<protein>
    <recommendedName>
        <fullName evidence="4">Secreted protein</fullName>
    </recommendedName>
</protein>
<comment type="caution">
    <text evidence="2">The sequence shown here is derived from an EMBL/GenBank/DDBJ whole genome shotgun (WGS) entry which is preliminary data.</text>
</comment>
<feature type="signal peptide" evidence="1">
    <location>
        <begin position="1"/>
        <end position="20"/>
    </location>
</feature>
<feature type="chain" id="PRO_5046497813" description="Secreted protein" evidence="1">
    <location>
        <begin position="21"/>
        <end position="86"/>
    </location>
</feature>